<dbReference type="InterPro" id="IPR008532">
    <property type="entry name" value="NFACT_RNA-bd"/>
</dbReference>
<dbReference type="AlphaFoldDB" id="W7DF74"/>
<accession>W7DF74</accession>
<gene>
    <name evidence="5" type="primary">rqcH</name>
    <name evidence="7" type="ORF">PRIP_03853</name>
</gene>
<evidence type="ECO:0000256" key="4">
    <source>
        <dbReference type="ARBA" id="ARBA00022917"/>
    </source>
</evidence>
<feature type="coiled-coil region" evidence="5">
    <location>
        <begin position="293"/>
        <end position="320"/>
    </location>
</feature>
<keyword evidence="8" id="KW-1185">Reference proteome</keyword>
<dbReference type="Gene3D" id="1.10.8.50">
    <property type="match status" value="1"/>
</dbReference>
<comment type="function">
    <text evidence="5">Key component of the ribosome quality control system (RQC), a ribosome-associated complex that mediates the extraction of incompletely synthesized nascent chains from stalled ribosomes and their subsequent degradation. RqcH recruits Ala-charged tRNA, and with RqcP directs the elongation of stalled nascent chains on 50S ribosomal subunits, leading to non-templated C-terminal alanine extensions (Ala tail). The Ala tail promotes nascent chain degradation. May add between 1 and at least 8 Ala residues. Binds to stalled 50S ribosomal subunits.</text>
</comment>
<dbReference type="Pfam" id="PF05833">
    <property type="entry name" value="NFACT_N"/>
    <property type="match status" value="1"/>
</dbReference>
<evidence type="ECO:0000259" key="6">
    <source>
        <dbReference type="Pfam" id="PF05670"/>
    </source>
</evidence>
<sequence length="566" mass="64486">MAFDTMFLRAMTEELTEQCETGRIMKIHQPFAHELVLHVRKNRENQRILISAHPSYARIQLTKETMENPAQPPMFCMLLRKYMEGAIIESIRQVKNDRILIFGIRGKDEIGETRFCDLYVEIMGRHSNVVLVDREKETIVDCIKHVSPAFNSYRTLLPGAPYVVPPSSEKLDPWTVTEDALLAKLDFNAGKMSKQVVGAVAGFSPLLANEVMARAGMVNRDTLPKAFFSVMADCAKPAVPNLFVKNAKEDFYFMRLTNTEITTELPSLSALLDRFYSGKATRDRVHQIAHDLERLLANELDRDRLKMEKLEQTLVDTERADEFRIFGELLTANLHLVSRGMTEIAVQNFYDEDMGMVTIPLDIRKSPAQNAQFLFNKYQKLKKAVRFVEEQMRLTKEEMGYLETVQQQLEDASPEDVEEIRVELAEQGYIKYKQKKGSRKPNQNPTLEKYISSTGLPILVGKNNKQNDYLTNKFARNSDLWFHVKDLPGSHVVIQDANPDEASILEAAMIAAFYSKARLSGSVPVDATLIKHVKKPSGSKPGYVTYDNQTTYFVTPDEATVKKLRN</sequence>
<feature type="coiled-coil region" evidence="5">
    <location>
        <begin position="371"/>
        <end position="398"/>
    </location>
</feature>
<proteinExistence type="inferred from homology"/>
<dbReference type="PATRIC" id="fig|1265816.5.peg.757"/>
<dbReference type="PANTHER" id="PTHR15239:SF6">
    <property type="entry name" value="RIBOSOME QUALITY CONTROL COMPLEX SUBUNIT NEMF"/>
    <property type="match status" value="1"/>
</dbReference>
<dbReference type="Pfam" id="PF05670">
    <property type="entry name" value="NFACT-R_1"/>
    <property type="match status" value="1"/>
</dbReference>
<evidence type="ECO:0000256" key="5">
    <source>
        <dbReference type="HAMAP-Rule" id="MF_00844"/>
    </source>
</evidence>
<dbReference type="FunFam" id="2.30.310.10:FF:000004">
    <property type="entry name" value="Fibronectin-binding protein A"/>
    <property type="match status" value="1"/>
</dbReference>
<dbReference type="Gene3D" id="3.40.970.40">
    <property type="entry name" value="fibrinogen binding protein from staphylococcus aureus domain like"/>
    <property type="match status" value="1"/>
</dbReference>
<keyword evidence="4 5" id="KW-0648">Protein biosynthesis</keyword>
<organism evidence="7 8">
    <name type="scientific">Listeria riparia FSL S10-1204</name>
    <dbReference type="NCBI Taxonomy" id="1265816"/>
    <lineage>
        <taxon>Bacteria</taxon>
        <taxon>Bacillati</taxon>
        <taxon>Bacillota</taxon>
        <taxon>Bacilli</taxon>
        <taxon>Bacillales</taxon>
        <taxon>Listeriaceae</taxon>
        <taxon>Listeria</taxon>
    </lineage>
</organism>
<keyword evidence="3 5" id="KW-0694">RNA-binding</keyword>
<evidence type="ECO:0000313" key="8">
    <source>
        <dbReference type="Proteomes" id="UP000019248"/>
    </source>
</evidence>
<dbReference type="HAMAP" id="MF_00844_B">
    <property type="entry name" value="RqcH_B"/>
    <property type="match status" value="1"/>
</dbReference>
<keyword evidence="5" id="KW-0175">Coiled coil</keyword>
<protein>
    <recommendedName>
        <fullName evidence="5">Rqc2 homolog RqcH</fullName>
        <shortName evidence="5">RqcH</shortName>
    </recommendedName>
</protein>
<dbReference type="PANTHER" id="PTHR15239">
    <property type="entry name" value="NUCLEAR EXPORT MEDIATOR FACTOR NEMF"/>
    <property type="match status" value="1"/>
</dbReference>
<dbReference type="GO" id="GO:0000049">
    <property type="term" value="F:tRNA binding"/>
    <property type="evidence" value="ECO:0007669"/>
    <property type="project" value="UniProtKB-UniRule"/>
</dbReference>
<keyword evidence="2 5" id="KW-0699">rRNA-binding</keyword>
<dbReference type="Proteomes" id="UP000019248">
    <property type="component" value="Unassembled WGS sequence"/>
</dbReference>
<evidence type="ECO:0000256" key="2">
    <source>
        <dbReference type="ARBA" id="ARBA00022730"/>
    </source>
</evidence>
<comment type="subunit">
    <text evidence="5">Associates with stalled 50S ribosomal subunits. Binds to RqcP.</text>
</comment>
<dbReference type="EMBL" id="AODL01000005">
    <property type="protein sequence ID" value="EUJ46121.1"/>
    <property type="molecule type" value="Genomic_DNA"/>
</dbReference>
<dbReference type="InterPro" id="IPR043682">
    <property type="entry name" value="RqcH_bacterial"/>
</dbReference>
<dbReference type="GO" id="GO:0072344">
    <property type="term" value="P:rescue of stalled ribosome"/>
    <property type="evidence" value="ECO:0007669"/>
    <property type="project" value="UniProtKB-UniRule"/>
</dbReference>
<dbReference type="OrthoDB" id="9766163at2"/>
<dbReference type="Gene3D" id="2.30.310.10">
    <property type="entry name" value="ibrinogen binding protein from staphylococcus aureus domain"/>
    <property type="match status" value="1"/>
</dbReference>
<evidence type="ECO:0000256" key="1">
    <source>
        <dbReference type="ARBA" id="ARBA00022555"/>
    </source>
</evidence>
<dbReference type="RefSeq" id="WP_036099542.1">
    <property type="nucleotide sequence ID" value="NZ_AODL01000005.1"/>
</dbReference>
<name>W7DF74_9LIST</name>
<dbReference type="GO" id="GO:1990112">
    <property type="term" value="C:RQC complex"/>
    <property type="evidence" value="ECO:0007669"/>
    <property type="project" value="TreeGrafter"/>
</dbReference>
<dbReference type="GO" id="GO:0019843">
    <property type="term" value="F:rRNA binding"/>
    <property type="evidence" value="ECO:0007669"/>
    <property type="project" value="UniProtKB-UniRule"/>
</dbReference>
<keyword evidence="1 5" id="KW-0820">tRNA-binding</keyword>
<comment type="caution">
    <text evidence="7">The sequence shown here is derived from an EMBL/GenBank/DDBJ whole genome shotgun (WGS) entry which is preliminary data.</text>
</comment>
<feature type="domain" description="NFACT RNA-binding" evidence="6">
    <location>
        <begin position="450"/>
        <end position="535"/>
    </location>
</feature>
<dbReference type="GO" id="GO:0043023">
    <property type="term" value="F:ribosomal large subunit binding"/>
    <property type="evidence" value="ECO:0007669"/>
    <property type="project" value="UniProtKB-UniRule"/>
</dbReference>
<evidence type="ECO:0000313" key="7">
    <source>
        <dbReference type="EMBL" id="EUJ46121.1"/>
    </source>
</evidence>
<comment type="similarity">
    <text evidence="5">Belongs to the NEMF family.</text>
</comment>
<evidence type="ECO:0000256" key="3">
    <source>
        <dbReference type="ARBA" id="ARBA00022884"/>
    </source>
</evidence>
<dbReference type="InterPro" id="IPR051608">
    <property type="entry name" value="RQC_Subunit_NEMF"/>
</dbReference>
<reference evidence="7 8" key="1">
    <citation type="journal article" date="2014" name="Int. J. Syst. Evol. Microbiol.">
        <title>Listeria floridensis sp. nov., Listeria aquatica sp. nov., Listeria cornellensis sp. nov., Listeria riparia sp. nov. and Listeria grandensis sp. nov., from agricultural and natural environments.</title>
        <authorList>
            <person name="den Bakker H.C."/>
            <person name="Warchocki S."/>
            <person name="Wright E.M."/>
            <person name="Allred A.F."/>
            <person name="Ahlstrom C."/>
            <person name="Manuel C.S."/>
            <person name="Stasiewicz M.J."/>
            <person name="Burrell A."/>
            <person name="Roof S."/>
            <person name="Strawn L."/>
            <person name="Fortes E.D."/>
            <person name="Nightingale K.K."/>
            <person name="Kephart D."/>
            <person name="Wiedmann M."/>
        </authorList>
    </citation>
    <scope>NUCLEOTIDE SEQUENCE [LARGE SCALE GENOMIC DNA]</scope>
    <source>
        <strain evidence="7 8">FSL S10-1204</strain>
    </source>
</reference>